<keyword evidence="3" id="KW-0812">Transmembrane</keyword>
<dbReference type="InterPro" id="IPR036514">
    <property type="entry name" value="SGNH_hydro_sf"/>
</dbReference>
<dbReference type="PANTHER" id="PTHR16932:SF18">
    <property type="entry name" value="INTERFERON, ALPHA-INDUCIBLE PROTEIN 27-LIKE 2"/>
    <property type="match status" value="1"/>
</dbReference>
<gene>
    <name evidence="6" type="ORF">MGAL_10B011683</name>
</gene>
<dbReference type="Pfam" id="PF06140">
    <property type="entry name" value="Ifi-6-16"/>
    <property type="match status" value="1"/>
</dbReference>
<dbReference type="PANTHER" id="PTHR16932">
    <property type="entry name" value="INTERFERON ALPHA-INDUCIBLE PROTEIN 27"/>
    <property type="match status" value="1"/>
</dbReference>
<evidence type="ECO:0000313" key="7">
    <source>
        <dbReference type="Proteomes" id="UP000596742"/>
    </source>
</evidence>
<dbReference type="EMBL" id="UYJE01000916">
    <property type="protein sequence ID" value="VDH97582.1"/>
    <property type="molecule type" value="Genomic_DNA"/>
</dbReference>
<dbReference type="AlphaFoldDB" id="A0A8B6BYI5"/>
<evidence type="ECO:0000256" key="2">
    <source>
        <dbReference type="ARBA" id="ARBA00007262"/>
    </source>
</evidence>
<dbReference type="SUPFAM" id="SSF52266">
    <property type="entry name" value="SGNH hydrolase"/>
    <property type="match status" value="1"/>
</dbReference>
<protein>
    <recommendedName>
        <fullName evidence="8">SGNH hydrolase-type esterase domain-containing protein</fullName>
    </recommendedName>
</protein>
<evidence type="ECO:0000256" key="4">
    <source>
        <dbReference type="ARBA" id="ARBA00022989"/>
    </source>
</evidence>
<comment type="caution">
    <text evidence="6">The sequence shown here is derived from an EMBL/GenBank/DDBJ whole genome shotgun (WGS) entry which is preliminary data.</text>
</comment>
<dbReference type="InterPro" id="IPR009311">
    <property type="entry name" value="IFI6/IFI27-like"/>
</dbReference>
<evidence type="ECO:0000256" key="1">
    <source>
        <dbReference type="ARBA" id="ARBA00004141"/>
    </source>
</evidence>
<keyword evidence="4" id="KW-1133">Transmembrane helix</keyword>
<dbReference type="Gene3D" id="6.10.110.10">
    <property type="match status" value="1"/>
</dbReference>
<dbReference type="GO" id="GO:0016020">
    <property type="term" value="C:membrane"/>
    <property type="evidence" value="ECO:0007669"/>
    <property type="project" value="UniProtKB-SubCell"/>
</dbReference>
<evidence type="ECO:0000256" key="3">
    <source>
        <dbReference type="ARBA" id="ARBA00022692"/>
    </source>
</evidence>
<reference evidence="6" key="1">
    <citation type="submission" date="2018-11" db="EMBL/GenBank/DDBJ databases">
        <authorList>
            <person name="Alioto T."/>
            <person name="Alioto T."/>
        </authorList>
    </citation>
    <scope>NUCLEOTIDE SEQUENCE</scope>
</reference>
<comment type="subcellular location">
    <subcellularLocation>
        <location evidence="1">Membrane</location>
        <topology evidence="1">Multi-pass membrane protein</topology>
    </subcellularLocation>
</comment>
<name>A0A8B6BYI5_MYTGA</name>
<organism evidence="6 7">
    <name type="scientific">Mytilus galloprovincialis</name>
    <name type="common">Mediterranean mussel</name>
    <dbReference type="NCBI Taxonomy" id="29158"/>
    <lineage>
        <taxon>Eukaryota</taxon>
        <taxon>Metazoa</taxon>
        <taxon>Spiralia</taxon>
        <taxon>Lophotrochozoa</taxon>
        <taxon>Mollusca</taxon>
        <taxon>Bivalvia</taxon>
        <taxon>Autobranchia</taxon>
        <taxon>Pteriomorphia</taxon>
        <taxon>Mytilida</taxon>
        <taxon>Mytiloidea</taxon>
        <taxon>Mytilidae</taxon>
        <taxon>Mytilinae</taxon>
        <taxon>Mytilus</taxon>
    </lineage>
</organism>
<keyword evidence="7" id="KW-1185">Reference proteome</keyword>
<evidence type="ECO:0000256" key="5">
    <source>
        <dbReference type="ARBA" id="ARBA00023136"/>
    </source>
</evidence>
<dbReference type="Gene3D" id="3.40.50.1110">
    <property type="entry name" value="SGNH hydrolase"/>
    <property type="match status" value="1"/>
</dbReference>
<dbReference type="OrthoDB" id="10621292at2759"/>
<sequence length="254" mass="27282">MGVNIWWQGKCGGKVLDMKQQIRTMLKYEDPPTILVLHIGGNDIGEKSSKTLCELIRKQFSWMRQLMLDTVFVWSQIIPRSSWRYSDNINAMEKCRMRVNTSIASFLTKTDGCYLRYPDIKANELFLMKDGVHLTSLGNNIFLNTLQGGLEMIIRNLGINLTFPDYPLTSGVVAVAAGVTATVAAPLVLSAAGFGAAGVAAGTVAAWIQTPITAAGGWFAVCQSAGVLGMAASTKVAIGATVGTVVGAVTKYIK</sequence>
<evidence type="ECO:0000313" key="6">
    <source>
        <dbReference type="EMBL" id="VDH97582.1"/>
    </source>
</evidence>
<dbReference type="Proteomes" id="UP000596742">
    <property type="component" value="Unassembled WGS sequence"/>
</dbReference>
<evidence type="ECO:0008006" key="8">
    <source>
        <dbReference type="Google" id="ProtNLM"/>
    </source>
</evidence>
<dbReference type="InterPro" id="IPR038213">
    <property type="entry name" value="IFI6/IFI27-like_sf"/>
</dbReference>
<keyword evidence="5" id="KW-0472">Membrane</keyword>
<accession>A0A8B6BYI5</accession>
<comment type="similarity">
    <text evidence="2">Belongs to the IFI6/IFI27 family.</text>
</comment>
<proteinExistence type="inferred from homology"/>